<dbReference type="AlphaFoldDB" id="A0A382ASR4"/>
<dbReference type="EMBL" id="UINC01026687">
    <property type="protein sequence ID" value="SVB04580.1"/>
    <property type="molecule type" value="Genomic_DNA"/>
</dbReference>
<proteinExistence type="predicted"/>
<name>A0A382ASR4_9ZZZZ</name>
<sequence length="42" mass="5238">VENNSIEHRSILNNRDYDLEHIFISHRKWYITIYMHINILII</sequence>
<protein>
    <submittedName>
        <fullName evidence="1">Uncharacterized protein</fullName>
    </submittedName>
</protein>
<gene>
    <name evidence="1" type="ORF">METZ01_LOCUS157434</name>
</gene>
<evidence type="ECO:0000313" key="1">
    <source>
        <dbReference type="EMBL" id="SVB04580.1"/>
    </source>
</evidence>
<accession>A0A382ASR4</accession>
<organism evidence="1">
    <name type="scientific">marine metagenome</name>
    <dbReference type="NCBI Taxonomy" id="408172"/>
    <lineage>
        <taxon>unclassified sequences</taxon>
        <taxon>metagenomes</taxon>
        <taxon>ecological metagenomes</taxon>
    </lineage>
</organism>
<reference evidence="1" key="1">
    <citation type="submission" date="2018-05" db="EMBL/GenBank/DDBJ databases">
        <authorList>
            <person name="Lanie J.A."/>
            <person name="Ng W.-L."/>
            <person name="Kazmierczak K.M."/>
            <person name="Andrzejewski T.M."/>
            <person name="Davidsen T.M."/>
            <person name="Wayne K.J."/>
            <person name="Tettelin H."/>
            <person name="Glass J.I."/>
            <person name="Rusch D."/>
            <person name="Podicherti R."/>
            <person name="Tsui H.-C.T."/>
            <person name="Winkler M.E."/>
        </authorList>
    </citation>
    <scope>NUCLEOTIDE SEQUENCE</scope>
</reference>
<feature type="non-terminal residue" evidence="1">
    <location>
        <position position="1"/>
    </location>
</feature>